<dbReference type="RefSeq" id="WP_152759752.1">
    <property type="nucleotide sequence ID" value="NZ_WHLY01000002.1"/>
</dbReference>
<feature type="transmembrane region" description="Helical" evidence="1">
    <location>
        <begin position="236"/>
        <end position="256"/>
    </location>
</feature>
<gene>
    <name evidence="2" type="ORF">GBK04_11380</name>
</gene>
<evidence type="ECO:0000313" key="3">
    <source>
        <dbReference type="Proteomes" id="UP000479293"/>
    </source>
</evidence>
<keyword evidence="1" id="KW-1133">Transmembrane helix</keyword>
<dbReference type="AlphaFoldDB" id="A0A7C9BH29"/>
<organism evidence="2 3">
    <name type="scientific">Salmonirosea aquatica</name>
    <dbReference type="NCBI Taxonomy" id="2654236"/>
    <lineage>
        <taxon>Bacteria</taxon>
        <taxon>Pseudomonadati</taxon>
        <taxon>Bacteroidota</taxon>
        <taxon>Cytophagia</taxon>
        <taxon>Cytophagales</taxon>
        <taxon>Spirosomataceae</taxon>
        <taxon>Salmonirosea</taxon>
    </lineage>
</organism>
<keyword evidence="1" id="KW-0812">Transmembrane</keyword>
<feature type="transmembrane region" description="Helical" evidence="1">
    <location>
        <begin position="297"/>
        <end position="316"/>
    </location>
</feature>
<sequence>MITFDASPTVYWALVYAFVVLVIGLNLRKRVSLALYLPAAALILVLMRLPALVLNRELNADESQMISHAITLFQHPVYWRSVDGTTIGPLDNYLLAIPRLLGFQLDYVSARVMGLLCGLGALYFYFVAIRRWFGNATARISLLIPLIFLAFTQELDFVHYSSEQVPLLLLSLCLALVARISIQKSPSAWPAFGLGFVAGMIPFAKVQAVPQALVLVLGGLYLTYQQYRQTRNSTPLLVLLVGGIIFLVMALLWMLANGVFQDFIDFYILGNAVYAAGAGLDTGPSQFGRLVLASPDFTALLIITSVVLVVGLLAGGRTLTKTPSSSQNLFISLLLLGYGLAAVYAATKSGNVFVHYLNFCIYPLALASALGVQRVSTQRLLALVGPMLLLGWFGLNDAISFYQSRQLNALVSVDATTLLQSPVVKALAPYTRPNDQMVVWGWQCRYYVEAQLAQGTAENHSGRDVFQHPMRDQYRERYLSDMRRNRPAIFLDAVGKNSLWLQNVSTQGHEVFPALATYVAANYQYIGDVDGTRLYVRNDRVSAGR</sequence>
<feature type="transmembrane region" description="Helical" evidence="1">
    <location>
        <begin position="328"/>
        <end position="347"/>
    </location>
</feature>
<evidence type="ECO:0000256" key="1">
    <source>
        <dbReference type="SAM" id="Phobius"/>
    </source>
</evidence>
<accession>A0A7C9BH29</accession>
<name>A0A7C9BH29_9BACT</name>
<feature type="transmembrane region" description="Helical" evidence="1">
    <location>
        <begin position="9"/>
        <end position="27"/>
    </location>
</feature>
<feature type="transmembrane region" description="Helical" evidence="1">
    <location>
        <begin position="379"/>
        <end position="395"/>
    </location>
</feature>
<keyword evidence="1" id="KW-0472">Membrane</keyword>
<proteinExistence type="predicted"/>
<comment type="caution">
    <text evidence="2">The sequence shown here is derived from an EMBL/GenBank/DDBJ whole genome shotgun (WGS) entry which is preliminary data.</text>
</comment>
<keyword evidence="3" id="KW-1185">Reference proteome</keyword>
<feature type="transmembrane region" description="Helical" evidence="1">
    <location>
        <begin position="33"/>
        <end position="54"/>
    </location>
</feature>
<dbReference type="Proteomes" id="UP000479293">
    <property type="component" value="Unassembled WGS sequence"/>
</dbReference>
<feature type="transmembrane region" description="Helical" evidence="1">
    <location>
        <begin position="108"/>
        <end position="126"/>
    </location>
</feature>
<protein>
    <recommendedName>
        <fullName evidence="4">Glycosyltransferase RgtA/B/C/D-like domain-containing protein</fullName>
    </recommendedName>
</protein>
<dbReference type="EMBL" id="WHLY01000002">
    <property type="protein sequence ID" value="MPR33954.1"/>
    <property type="molecule type" value="Genomic_DNA"/>
</dbReference>
<reference evidence="2 3" key="1">
    <citation type="submission" date="2019-10" db="EMBL/GenBank/DDBJ databases">
        <title>Draft Genome Sequence of Cytophagaceae sp. SJW1-29.</title>
        <authorList>
            <person name="Choi A."/>
        </authorList>
    </citation>
    <scope>NUCLEOTIDE SEQUENCE [LARGE SCALE GENOMIC DNA]</scope>
    <source>
        <strain evidence="2 3">SJW1-29</strain>
    </source>
</reference>
<feature type="transmembrane region" description="Helical" evidence="1">
    <location>
        <begin position="353"/>
        <end position="372"/>
    </location>
</feature>
<feature type="transmembrane region" description="Helical" evidence="1">
    <location>
        <begin position="202"/>
        <end position="224"/>
    </location>
</feature>
<evidence type="ECO:0008006" key="4">
    <source>
        <dbReference type="Google" id="ProtNLM"/>
    </source>
</evidence>
<feature type="transmembrane region" description="Helical" evidence="1">
    <location>
        <begin position="132"/>
        <end position="152"/>
    </location>
</feature>
<evidence type="ECO:0000313" key="2">
    <source>
        <dbReference type="EMBL" id="MPR33954.1"/>
    </source>
</evidence>